<dbReference type="PROSITE" id="PS51186">
    <property type="entry name" value="GNAT"/>
    <property type="match status" value="1"/>
</dbReference>
<keyword evidence="2" id="KW-0808">Transferase</keyword>
<keyword evidence="3" id="KW-1185">Reference proteome</keyword>
<feature type="domain" description="N-acetyltransferase" evidence="1">
    <location>
        <begin position="9"/>
        <end position="179"/>
    </location>
</feature>
<proteinExistence type="predicted"/>
<accession>A0ABW1JGX4</accession>
<dbReference type="InterPro" id="IPR051531">
    <property type="entry name" value="N-acetyltransferase"/>
</dbReference>
<keyword evidence="2" id="KW-0012">Acyltransferase</keyword>
<name>A0ABW1JGX4_9ACTN</name>
<gene>
    <name evidence="2" type="ORF">ACFQDO_14955</name>
</gene>
<dbReference type="Pfam" id="PF13302">
    <property type="entry name" value="Acetyltransf_3"/>
    <property type="match status" value="1"/>
</dbReference>
<dbReference type="Gene3D" id="3.40.630.30">
    <property type="match status" value="1"/>
</dbReference>
<dbReference type="SUPFAM" id="SSF55729">
    <property type="entry name" value="Acyl-CoA N-acyltransferases (Nat)"/>
    <property type="match status" value="1"/>
</dbReference>
<dbReference type="PANTHER" id="PTHR43792:SF1">
    <property type="entry name" value="N-ACETYLTRANSFERASE DOMAIN-CONTAINING PROTEIN"/>
    <property type="match status" value="1"/>
</dbReference>
<dbReference type="InterPro" id="IPR000182">
    <property type="entry name" value="GNAT_dom"/>
</dbReference>
<evidence type="ECO:0000259" key="1">
    <source>
        <dbReference type="PROSITE" id="PS51186"/>
    </source>
</evidence>
<dbReference type="PANTHER" id="PTHR43792">
    <property type="entry name" value="GNAT FAMILY, PUTATIVE (AFU_ORTHOLOGUE AFUA_3G00765)-RELATED-RELATED"/>
    <property type="match status" value="1"/>
</dbReference>
<dbReference type="GO" id="GO:0016746">
    <property type="term" value="F:acyltransferase activity"/>
    <property type="evidence" value="ECO:0007669"/>
    <property type="project" value="UniProtKB-KW"/>
</dbReference>
<dbReference type="Proteomes" id="UP001596189">
    <property type="component" value="Unassembled WGS sequence"/>
</dbReference>
<dbReference type="EC" id="2.3.-.-" evidence="2"/>
<dbReference type="RefSeq" id="WP_345714868.1">
    <property type="nucleotide sequence ID" value="NZ_BAABFP010000002.1"/>
</dbReference>
<sequence length="179" mass="20177">MELLRTPDLLLRPWQGDDLDAYFDLYSRWEVMRWLGAQPRAAVTDVDEARVRLDRWQAVGERFAAPLGLWALVPTVDGNDLDHPVGTVLLLPLEDADGPTTEVEVGWHLHPDFEGRGLVTRAARALLDAGHAAGLRRVLALTDLDNVKSQAVCGRLDMVDEGPTDRWFGLTTRQFVWRR</sequence>
<comment type="caution">
    <text evidence="2">The sequence shown here is derived from an EMBL/GenBank/DDBJ whole genome shotgun (WGS) entry which is preliminary data.</text>
</comment>
<dbReference type="EMBL" id="JBHSRD010000004">
    <property type="protein sequence ID" value="MFC6008435.1"/>
    <property type="molecule type" value="Genomic_DNA"/>
</dbReference>
<evidence type="ECO:0000313" key="3">
    <source>
        <dbReference type="Proteomes" id="UP001596189"/>
    </source>
</evidence>
<organism evidence="2 3">
    <name type="scientific">Angustibacter luteus</name>
    <dbReference type="NCBI Taxonomy" id="658456"/>
    <lineage>
        <taxon>Bacteria</taxon>
        <taxon>Bacillati</taxon>
        <taxon>Actinomycetota</taxon>
        <taxon>Actinomycetes</taxon>
        <taxon>Kineosporiales</taxon>
        <taxon>Kineosporiaceae</taxon>
    </lineage>
</organism>
<protein>
    <submittedName>
        <fullName evidence="2">GNAT family N-acetyltransferase</fullName>
        <ecNumber evidence="2">2.3.-.-</ecNumber>
    </submittedName>
</protein>
<reference evidence="3" key="1">
    <citation type="journal article" date="2019" name="Int. J. Syst. Evol. Microbiol.">
        <title>The Global Catalogue of Microorganisms (GCM) 10K type strain sequencing project: providing services to taxonomists for standard genome sequencing and annotation.</title>
        <authorList>
            <consortium name="The Broad Institute Genomics Platform"/>
            <consortium name="The Broad Institute Genome Sequencing Center for Infectious Disease"/>
            <person name="Wu L."/>
            <person name="Ma J."/>
        </authorList>
    </citation>
    <scope>NUCLEOTIDE SEQUENCE [LARGE SCALE GENOMIC DNA]</scope>
    <source>
        <strain evidence="3">KACC 14249</strain>
    </source>
</reference>
<dbReference type="InterPro" id="IPR016181">
    <property type="entry name" value="Acyl_CoA_acyltransferase"/>
</dbReference>
<evidence type="ECO:0000313" key="2">
    <source>
        <dbReference type="EMBL" id="MFC6008435.1"/>
    </source>
</evidence>